<feature type="compositionally biased region" description="Polar residues" evidence="2">
    <location>
        <begin position="169"/>
        <end position="180"/>
    </location>
</feature>
<accession>A0A6V7SPJ9</accession>
<evidence type="ECO:0000256" key="1">
    <source>
        <dbReference type="SAM" id="Coils"/>
    </source>
</evidence>
<dbReference type="VEuPathDB" id="PlasmoDB:PVBDA_1304120"/>
<feature type="coiled-coil region" evidence="1">
    <location>
        <begin position="309"/>
        <end position="336"/>
    </location>
</feature>
<sequence length="892" mass="105307">MNKSEENEQTPKNTVYKIHKKKFCKNKINKECPFYVNYDILVKNYKNEKNYIDLNLEINYNLEDIEENNENIKKCIFIASEKNKGNWDEQKASSKNDKINNQHETNYNIDAINNFISSKHKKKGSSPNCENRESSRRNQANIDVSSEEEEEKTNRNKNKSKDNIKNNNVHESYSSDSNGTYCSDLSDNYSEIEKKSMNFSQRITYDDIIPNKINIYDTTIDLNSHKNNKNKSKNNNKNKNDIDDISYGVNKLKPSISNDSSLLFDDGNNESFNYADNGNSSNNYNRSDSNNTEFYSSNISSKQHKYPFLDKLYCSKEEERNKLNNLDTELARERSSPIRLQFNKKDKILNRRKSEDDILNKYEKIIKIMKYLRRIKTRHPEIETIVSILSNNIKNVTFNCEKMFSSRRELNDFLKKIYIYQIYLLKKVVFKKNYSLKNDHSKNPSTQKVSFVNISQSHLRDHSEIPDDTKRDSNYLLYYLSKNPSFNMSNNLLYENSNGNKDHINSNRQNSVDMLGNIHKYIDLKRNTKDIENKTYYERKNDKNKKNNSKSSDYSDEEQNYNYKQYVNKINENKKKSHRHNINSNNAFDKVEHFQEKRDIFVKPRNNHILNIKNELANTEEIYTNDYNNSNTFDNPPLNECKPNNNFLKRIDNAKDRQMMDGLDAKETHENSNFNIIQKRGQIEKNYMGFKKGLNMNALNLENKCDPIKKNVPDNEKCSNTSIDKDKLDKKTYVLYYDVNKEINTISNRDSVTRALKTTLLNSIKYMLICIHVLTYIYNNAKNNNIILPNVIEPQNFAALQNFLFKIEVELVEYKHFILLITKNFKKLNLEALYGLNDFSVFEKVYGKKIAPRFLVSQKVKMFYKYDILYHRFKELENVRAFSGIIDAVELI</sequence>
<feature type="region of interest" description="Disordered" evidence="2">
    <location>
        <begin position="120"/>
        <end position="180"/>
    </location>
</feature>
<feature type="compositionally biased region" description="Basic residues" evidence="2">
    <location>
        <begin position="226"/>
        <end position="236"/>
    </location>
</feature>
<proteinExistence type="predicted"/>
<feature type="compositionally biased region" description="Basic and acidic residues" evidence="2">
    <location>
        <begin position="534"/>
        <end position="545"/>
    </location>
</feature>
<feature type="region of interest" description="Disordered" evidence="2">
    <location>
        <begin position="534"/>
        <end position="561"/>
    </location>
</feature>
<keyword evidence="1" id="KW-0175">Coiled coil</keyword>
<dbReference type="AlphaFoldDB" id="A0A6V7SPJ9"/>
<reference evidence="4 5" key="1">
    <citation type="submission" date="2020-08" db="EMBL/GenBank/DDBJ databases">
        <authorList>
            <person name="Ramaprasad A."/>
        </authorList>
    </citation>
    <scope>NUCLEOTIDE SEQUENCE [LARGE SCALE GENOMIC DNA]</scope>
</reference>
<feature type="domain" description="CKK" evidence="3">
    <location>
        <begin position="767"/>
        <end position="892"/>
    </location>
</feature>
<evidence type="ECO:0000256" key="2">
    <source>
        <dbReference type="SAM" id="MobiDB-lite"/>
    </source>
</evidence>
<dbReference type="SMART" id="SM01051">
    <property type="entry name" value="CAMSAP_CKK"/>
    <property type="match status" value="1"/>
</dbReference>
<name>A0A6V7SPJ9_PLAVN</name>
<evidence type="ECO:0000259" key="3">
    <source>
        <dbReference type="PROSITE" id="PS51508"/>
    </source>
</evidence>
<protein>
    <recommendedName>
        <fullName evidence="3">CKK domain-containing protein</fullName>
    </recommendedName>
</protein>
<dbReference type="Proteomes" id="UP000515550">
    <property type="component" value="Chromosome PVBDA_13"/>
</dbReference>
<feature type="region of interest" description="Disordered" evidence="2">
    <location>
        <begin position="222"/>
        <end position="242"/>
    </location>
</feature>
<dbReference type="EMBL" id="LR865391">
    <property type="protein sequence ID" value="CAD2101185.1"/>
    <property type="molecule type" value="Genomic_DNA"/>
</dbReference>
<dbReference type="InterPro" id="IPR014797">
    <property type="entry name" value="CKK_CAMSAP"/>
</dbReference>
<dbReference type="PROSITE" id="PS51508">
    <property type="entry name" value="CKK"/>
    <property type="match status" value="1"/>
</dbReference>
<organism evidence="4 5">
    <name type="scientific">Plasmodium vinckei brucechwatti</name>
    <dbReference type="NCBI Taxonomy" id="119398"/>
    <lineage>
        <taxon>Eukaryota</taxon>
        <taxon>Sar</taxon>
        <taxon>Alveolata</taxon>
        <taxon>Apicomplexa</taxon>
        <taxon>Aconoidasida</taxon>
        <taxon>Haemosporida</taxon>
        <taxon>Plasmodiidae</taxon>
        <taxon>Plasmodium</taxon>
        <taxon>Plasmodium (Vinckeia)</taxon>
    </lineage>
</organism>
<gene>
    <name evidence="4" type="ORF">PVBDA_1304120</name>
</gene>
<dbReference type="GO" id="GO:0008017">
    <property type="term" value="F:microtubule binding"/>
    <property type="evidence" value="ECO:0007669"/>
    <property type="project" value="InterPro"/>
</dbReference>
<evidence type="ECO:0000313" key="4">
    <source>
        <dbReference type="EMBL" id="CAD2101185.1"/>
    </source>
</evidence>
<evidence type="ECO:0000313" key="5">
    <source>
        <dbReference type="Proteomes" id="UP000515550"/>
    </source>
</evidence>